<keyword evidence="3" id="KW-1185">Reference proteome</keyword>
<reference evidence="2" key="1">
    <citation type="submission" date="2020-10" db="EMBL/GenBank/DDBJ databases">
        <authorList>
            <person name="Castelo-Branco R."/>
            <person name="Eusebio N."/>
            <person name="Adriana R."/>
            <person name="Vieira A."/>
            <person name="Brugerolle De Fraissinette N."/>
            <person name="Rezende De Castro R."/>
            <person name="Schneider M.P."/>
            <person name="Vasconcelos V."/>
            <person name="Leao P.N."/>
        </authorList>
    </citation>
    <scope>NUCLEOTIDE SEQUENCE</scope>
    <source>
        <strain evidence="2">LEGE 07157</strain>
    </source>
</reference>
<dbReference type="Proteomes" id="UP000654482">
    <property type="component" value="Unassembled WGS sequence"/>
</dbReference>
<sequence>MATIARQYNKVFPKVLKIARHATIGVLGGWGIFLPTSATIAQPLSFPPSNNSPSQQFPDSNTNRSIPALNPARQQPDFPENIEKIEQSSPNSFPAIASPWIYRVELMTGNPLVFARVQSLVPDAFVRQPERIIQAGAFSQEVNALQLTQNLALQGISSRVVRVESSSFDSPTQTPINSFPGAFSPPQNAMNTVRNNPTNERGLFVVIPESSGDLVEVTQKLLGLGVQPLNIQEREQPFGKHLAIGPFESREAADRWNALFRSHGLDARLHRR</sequence>
<name>A0A8J7E149_9CYAN</name>
<dbReference type="EMBL" id="JADEWZ010000025">
    <property type="protein sequence ID" value="MBE9117431.1"/>
    <property type="molecule type" value="Genomic_DNA"/>
</dbReference>
<evidence type="ECO:0000313" key="3">
    <source>
        <dbReference type="Proteomes" id="UP000654482"/>
    </source>
</evidence>
<evidence type="ECO:0000313" key="2">
    <source>
        <dbReference type="EMBL" id="MBE9117431.1"/>
    </source>
</evidence>
<accession>A0A8J7E149</accession>
<dbReference type="RefSeq" id="WP_194030521.1">
    <property type="nucleotide sequence ID" value="NZ_JADEWZ010000025.1"/>
</dbReference>
<evidence type="ECO:0000256" key="1">
    <source>
        <dbReference type="SAM" id="MobiDB-lite"/>
    </source>
</evidence>
<gene>
    <name evidence="2" type="ORF">IQ249_16140</name>
</gene>
<feature type="compositionally biased region" description="Low complexity" evidence="1">
    <location>
        <begin position="44"/>
        <end position="61"/>
    </location>
</feature>
<proteinExistence type="predicted"/>
<dbReference type="AlphaFoldDB" id="A0A8J7E149"/>
<evidence type="ECO:0008006" key="4">
    <source>
        <dbReference type="Google" id="ProtNLM"/>
    </source>
</evidence>
<protein>
    <recommendedName>
        <fullName evidence="4">SPOR domain-containing protein</fullName>
    </recommendedName>
</protein>
<feature type="region of interest" description="Disordered" evidence="1">
    <location>
        <begin position="44"/>
        <end position="76"/>
    </location>
</feature>
<comment type="caution">
    <text evidence="2">The sequence shown here is derived from an EMBL/GenBank/DDBJ whole genome shotgun (WGS) entry which is preliminary data.</text>
</comment>
<organism evidence="2 3">
    <name type="scientific">Lusitaniella coriacea LEGE 07157</name>
    <dbReference type="NCBI Taxonomy" id="945747"/>
    <lineage>
        <taxon>Bacteria</taxon>
        <taxon>Bacillati</taxon>
        <taxon>Cyanobacteriota</taxon>
        <taxon>Cyanophyceae</taxon>
        <taxon>Spirulinales</taxon>
        <taxon>Lusitaniellaceae</taxon>
        <taxon>Lusitaniella</taxon>
    </lineage>
</organism>